<feature type="domain" description="PDZ" evidence="6">
    <location>
        <begin position="192"/>
        <end position="255"/>
    </location>
</feature>
<evidence type="ECO:0000313" key="8">
    <source>
        <dbReference type="Proteomes" id="UP000070587"/>
    </source>
</evidence>
<dbReference type="STRING" id="1609559.TQ32_00680"/>
<dbReference type="InterPro" id="IPR036034">
    <property type="entry name" value="PDZ_sf"/>
</dbReference>
<feature type="transmembrane region" description="Helical" evidence="5">
    <location>
        <begin position="126"/>
        <end position="147"/>
    </location>
</feature>
<keyword evidence="7" id="KW-0482">Metalloprotease</keyword>
<dbReference type="InterPro" id="IPR001478">
    <property type="entry name" value="PDZ"/>
</dbReference>
<dbReference type="Pfam" id="PF17820">
    <property type="entry name" value="PDZ_6"/>
    <property type="match status" value="1"/>
</dbReference>
<feature type="transmembrane region" description="Helical" evidence="5">
    <location>
        <begin position="168"/>
        <end position="189"/>
    </location>
</feature>
<sequence length="370" mass="40579">MIILAILAFWALIMIIGTIKFKDSESVEVAPFQLIWRTKRFLNFIYKVGREKKNFWKIYGDVGIVVGFIGMGVVLYYLTRQAYKILHPQGPVVPGAQLVIPGVTIPLTYGLIALAVLLIVHELSHGLVAVAEGIPLKSVGLVLFFIIPGAFVEPDEDAFKKAPLRSRLRVLGAGSFANIIVALIALLIINGIGLAFEPAGVEVQGVVKGSPAEGILHPGDVIVGIDGKNFTTIEEFIRIMNETRPNQTITVTVLKNGKIETLKITLAEHPEKPGKGFIGIYPIQHLISKIGFTRELMTLFFTFYWIYVLNIGIGLMNLLPLYPLDGGRMLMDTLTEKFPRVGKPIGYSIVALSLVLLIINILPSIRGLTG</sequence>
<keyword evidence="4 5" id="KW-0472">Membrane</keyword>
<dbReference type="InterPro" id="IPR008915">
    <property type="entry name" value="Peptidase_M50"/>
</dbReference>
<feature type="transmembrane region" description="Helical" evidence="5">
    <location>
        <begin position="304"/>
        <end position="324"/>
    </location>
</feature>
<feature type="transmembrane region" description="Helical" evidence="5">
    <location>
        <begin position="58"/>
        <end position="78"/>
    </location>
</feature>
<dbReference type="PROSITE" id="PS50106">
    <property type="entry name" value="PDZ"/>
    <property type="match status" value="1"/>
</dbReference>
<dbReference type="InterPro" id="IPR041489">
    <property type="entry name" value="PDZ_6"/>
</dbReference>
<reference evidence="7 8" key="2">
    <citation type="journal article" date="2016" name="Int. J. Syst. Evol. Microbiol.">
        <title>Pyrococcus kukulkanii sp. nov., a hyperthermophilic, piezophilic archaeon isolated from a deep-sea hydrothermal vent.</title>
        <authorList>
            <person name="Callac N."/>
            <person name="Oger P."/>
            <person name="Lesongeur F."/>
            <person name="Rattray J.E."/>
            <person name="Vannier P."/>
            <person name="Michoud G."/>
            <person name="Beauverger M."/>
            <person name="Gayet N."/>
            <person name="Rouxel O."/>
            <person name="Jebbar M."/>
            <person name="Godfroy A."/>
        </authorList>
    </citation>
    <scope>NUCLEOTIDE SEQUENCE [LARGE SCALE GENOMIC DNA]</scope>
    <source>
        <strain evidence="7 8">NCB100</strain>
    </source>
</reference>
<dbReference type="Gene3D" id="2.30.42.10">
    <property type="match status" value="1"/>
</dbReference>
<accession>A0A127BC84</accession>
<dbReference type="PANTHER" id="PTHR13325">
    <property type="entry name" value="PROTEASE M50 MEMBRANE-BOUND TRANSCRIPTION FACTOR SITE 2 PROTEASE"/>
    <property type="match status" value="1"/>
</dbReference>
<dbReference type="PANTHER" id="PTHR13325:SF3">
    <property type="entry name" value="MEMBRANE-BOUND TRANSCRIPTION FACTOR SITE-2 PROTEASE"/>
    <property type="match status" value="1"/>
</dbReference>
<keyword evidence="7" id="KW-0378">Hydrolase</keyword>
<evidence type="ECO:0000256" key="1">
    <source>
        <dbReference type="ARBA" id="ARBA00004127"/>
    </source>
</evidence>
<dbReference type="GO" id="GO:0012505">
    <property type="term" value="C:endomembrane system"/>
    <property type="evidence" value="ECO:0007669"/>
    <property type="project" value="UniProtKB-SubCell"/>
</dbReference>
<dbReference type="GO" id="GO:0031293">
    <property type="term" value="P:membrane protein intracellular domain proteolysis"/>
    <property type="evidence" value="ECO:0007669"/>
    <property type="project" value="TreeGrafter"/>
</dbReference>
<evidence type="ECO:0000313" key="7">
    <source>
        <dbReference type="EMBL" id="AMM54933.1"/>
    </source>
</evidence>
<feature type="transmembrane region" description="Helical" evidence="5">
    <location>
        <begin position="345"/>
        <end position="365"/>
    </location>
</feature>
<evidence type="ECO:0000256" key="3">
    <source>
        <dbReference type="ARBA" id="ARBA00022989"/>
    </source>
</evidence>
<name>A0A127BC84_9EURY</name>
<protein>
    <submittedName>
        <fullName evidence="7">Metalloprotease</fullName>
    </submittedName>
</protein>
<dbReference type="EMBL" id="CP010835">
    <property type="protein sequence ID" value="AMM54933.1"/>
    <property type="molecule type" value="Genomic_DNA"/>
</dbReference>
<dbReference type="GO" id="GO:0004222">
    <property type="term" value="F:metalloendopeptidase activity"/>
    <property type="evidence" value="ECO:0007669"/>
    <property type="project" value="InterPro"/>
</dbReference>
<organism evidence="7 8">
    <name type="scientific">Pyrococcus kukulkanii</name>
    <dbReference type="NCBI Taxonomy" id="1609559"/>
    <lineage>
        <taxon>Archaea</taxon>
        <taxon>Methanobacteriati</taxon>
        <taxon>Methanobacteriota</taxon>
        <taxon>Thermococci</taxon>
        <taxon>Thermococcales</taxon>
        <taxon>Thermococcaceae</taxon>
        <taxon>Pyrococcus</taxon>
    </lineage>
</organism>
<reference evidence="8" key="1">
    <citation type="submission" date="2015-02" db="EMBL/GenBank/DDBJ databases">
        <title>Pyrococcus kukulkanii sp. nov., a novel hyperthermophilic archaeon isolated from a deep-sea hydrothermal vent at the Guaymas Basin.</title>
        <authorList>
            <person name="Oger P.M."/>
            <person name="Callac N."/>
            <person name="Jebbar M."/>
            <person name="Godfroy A."/>
        </authorList>
    </citation>
    <scope>NUCLEOTIDE SEQUENCE [LARGE SCALE GENOMIC DNA]</scope>
    <source>
        <strain evidence="8">NCB100</strain>
    </source>
</reference>
<dbReference type="PRINTS" id="PR01000">
    <property type="entry name" value="SREBPS2PTASE"/>
</dbReference>
<evidence type="ECO:0000256" key="5">
    <source>
        <dbReference type="SAM" id="Phobius"/>
    </source>
</evidence>
<evidence type="ECO:0000256" key="4">
    <source>
        <dbReference type="ARBA" id="ARBA00023136"/>
    </source>
</evidence>
<dbReference type="CDD" id="cd06159">
    <property type="entry name" value="S2P-M50_PDZ_Arch"/>
    <property type="match status" value="1"/>
</dbReference>
<evidence type="ECO:0000259" key="6">
    <source>
        <dbReference type="PROSITE" id="PS50106"/>
    </source>
</evidence>
<comment type="subcellular location">
    <subcellularLocation>
        <location evidence="1">Endomembrane system</location>
        <topology evidence="1">Multi-pass membrane protein</topology>
    </subcellularLocation>
</comment>
<evidence type="ECO:0000256" key="2">
    <source>
        <dbReference type="ARBA" id="ARBA00022692"/>
    </source>
</evidence>
<keyword evidence="3 5" id="KW-1133">Transmembrane helix</keyword>
<gene>
    <name evidence="7" type="ORF">TQ32_00680</name>
</gene>
<dbReference type="InterPro" id="IPR001193">
    <property type="entry name" value="MBTPS2"/>
</dbReference>
<dbReference type="OrthoDB" id="15212at2157"/>
<dbReference type="SMART" id="SM00228">
    <property type="entry name" value="PDZ"/>
    <property type="match status" value="1"/>
</dbReference>
<dbReference type="GO" id="GO:0016020">
    <property type="term" value="C:membrane"/>
    <property type="evidence" value="ECO:0007669"/>
    <property type="project" value="InterPro"/>
</dbReference>
<keyword evidence="2 5" id="KW-0812">Transmembrane</keyword>
<keyword evidence="7" id="KW-0645">Protease</keyword>
<dbReference type="GO" id="GO:0005737">
    <property type="term" value="C:cytoplasm"/>
    <property type="evidence" value="ECO:0007669"/>
    <property type="project" value="TreeGrafter"/>
</dbReference>
<dbReference type="KEGG" id="pyc:TQ32_00680"/>
<dbReference type="SUPFAM" id="SSF50156">
    <property type="entry name" value="PDZ domain-like"/>
    <property type="match status" value="1"/>
</dbReference>
<dbReference type="PATRIC" id="fig|1609559.3.peg.140"/>
<dbReference type="Pfam" id="PF02163">
    <property type="entry name" value="Peptidase_M50"/>
    <property type="match status" value="1"/>
</dbReference>
<feature type="transmembrane region" description="Helical" evidence="5">
    <location>
        <begin position="98"/>
        <end position="120"/>
    </location>
</feature>
<proteinExistence type="predicted"/>
<dbReference type="AlphaFoldDB" id="A0A127BC84"/>
<dbReference type="Proteomes" id="UP000070587">
    <property type="component" value="Chromosome"/>
</dbReference>